<feature type="transmembrane region" description="Helical" evidence="7">
    <location>
        <begin position="361"/>
        <end position="383"/>
    </location>
</feature>
<evidence type="ECO:0000256" key="4">
    <source>
        <dbReference type="ARBA" id="ARBA00023002"/>
    </source>
</evidence>
<keyword evidence="4 9" id="KW-0560">Oxidoreductase</keyword>
<feature type="transmembrane region" description="Helical" evidence="7">
    <location>
        <begin position="136"/>
        <end position="164"/>
    </location>
</feature>
<keyword evidence="5" id="KW-0443">Lipid metabolism</keyword>
<comment type="subcellular location">
    <subcellularLocation>
        <location evidence="1">Endomembrane system</location>
        <topology evidence="1">Multi-pass membrane protein</topology>
    </subcellularLocation>
</comment>
<evidence type="ECO:0000256" key="6">
    <source>
        <dbReference type="ARBA" id="ARBA00023136"/>
    </source>
</evidence>
<reference evidence="9 10" key="1">
    <citation type="submission" date="2024-06" db="EMBL/GenBank/DDBJ databases">
        <title>Flavobacterium spp. isolated from glacier.</title>
        <authorList>
            <person name="Han D."/>
        </authorList>
    </citation>
    <scope>NUCLEOTIDE SEQUENCE [LARGE SCALE GENOMIC DNA]</scope>
    <source>
        <strain evidence="9 10">ZS1P70</strain>
    </source>
</reference>
<organism evidence="9 10">
    <name type="scientific">Flavobacterium zhoui</name>
    <dbReference type="NCBI Taxonomy" id="3230414"/>
    <lineage>
        <taxon>Bacteria</taxon>
        <taxon>Pseudomonadati</taxon>
        <taxon>Bacteroidota</taxon>
        <taxon>Flavobacteriia</taxon>
        <taxon>Flavobacteriales</taxon>
        <taxon>Flavobacteriaceae</taxon>
        <taxon>Flavobacterium</taxon>
    </lineage>
</organism>
<dbReference type="GO" id="GO:0016491">
    <property type="term" value="F:oxidoreductase activity"/>
    <property type="evidence" value="ECO:0007669"/>
    <property type="project" value="UniProtKB-KW"/>
</dbReference>
<keyword evidence="3 7" id="KW-1133">Transmembrane helix</keyword>
<protein>
    <submittedName>
        <fullName evidence="9">Sterol desaturase family protein</fullName>
        <ecNumber evidence="9">1.-.-.-</ecNumber>
    </submittedName>
</protein>
<keyword evidence="2 7" id="KW-0812">Transmembrane</keyword>
<evidence type="ECO:0000313" key="10">
    <source>
        <dbReference type="Proteomes" id="UP001600107"/>
    </source>
</evidence>
<evidence type="ECO:0000256" key="5">
    <source>
        <dbReference type="ARBA" id="ARBA00023098"/>
    </source>
</evidence>
<dbReference type="Pfam" id="PF04116">
    <property type="entry name" value="FA_hydroxylase"/>
    <property type="match status" value="1"/>
</dbReference>
<evidence type="ECO:0000256" key="3">
    <source>
        <dbReference type="ARBA" id="ARBA00022989"/>
    </source>
</evidence>
<evidence type="ECO:0000313" key="9">
    <source>
        <dbReference type="EMBL" id="MFE3870643.1"/>
    </source>
</evidence>
<feature type="transmembrane region" description="Helical" evidence="7">
    <location>
        <begin position="305"/>
        <end position="324"/>
    </location>
</feature>
<dbReference type="InterPro" id="IPR051689">
    <property type="entry name" value="Sterol_desaturase/TMEM195"/>
</dbReference>
<feature type="transmembrane region" description="Helical" evidence="7">
    <location>
        <begin position="7"/>
        <end position="26"/>
    </location>
</feature>
<feature type="transmembrane region" description="Helical" evidence="7">
    <location>
        <begin position="46"/>
        <end position="67"/>
    </location>
</feature>
<feature type="transmembrane region" description="Helical" evidence="7">
    <location>
        <begin position="330"/>
        <end position="349"/>
    </location>
</feature>
<proteinExistence type="predicted"/>
<evidence type="ECO:0000256" key="1">
    <source>
        <dbReference type="ARBA" id="ARBA00004127"/>
    </source>
</evidence>
<dbReference type="PANTHER" id="PTHR21624:SF1">
    <property type="entry name" value="ALKYLGLYCEROL MONOOXYGENASE"/>
    <property type="match status" value="1"/>
</dbReference>
<keyword evidence="6 7" id="KW-0472">Membrane</keyword>
<evidence type="ECO:0000256" key="2">
    <source>
        <dbReference type="ARBA" id="ARBA00022692"/>
    </source>
</evidence>
<dbReference type="RefSeq" id="WP_379850639.1">
    <property type="nucleotide sequence ID" value="NZ_JBHZPY010000003.1"/>
</dbReference>
<accession>A0ABW6I2Y7</accession>
<sequence length="415" mass="48238">MEEYGKILVFVMPIFLILILLEKLYGHYKGENTSPNMDSISSVSSGMVNSVKDVLGLSITLISYDWIASKIAIFHLEATTIAYIVGFIAIDFYGYWSHRLSHQINFLWNKHAIHHSSEEFNLACALRQPVSSFVNLFTFLLIPAALLGVPSKVISITLPIHLFLQFWYHTKHIKKIGFLENILVSPSHHRVHHAINPEYMDKNHSQIFIIWDKLFGTFQEELETVPPVFGITRPAKTWNPIRINFQHLSLLITDAWRAENWKDKFTIWFKPTGWRPENFEEKYPVHKITNVYDFAKYGTNHSTKLMVWSMTQALITLLFITYLYNSIAIIGLPNVFVYGAFIFVTVYSYTELMDTRKISIFWESIRFIFGIGIISFFGDWFGMNQLFPYANYIIIGYLTLSLIASLYFVSVNFEK</sequence>
<dbReference type="EC" id="1.-.-.-" evidence="9"/>
<dbReference type="EMBL" id="JBHZPY010000003">
    <property type="protein sequence ID" value="MFE3870643.1"/>
    <property type="molecule type" value="Genomic_DNA"/>
</dbReference>
<feature type="transmembrane region" description="Helical" evidence="7">
    <location>
        <begin position="74"/>
        <end position="96"/>
    </location>
</feature>
<dbReference type="Proteomes" id="UP001600107">
    <property type="component" value="Unassembled WGS sequence"/>
</dbReference>
<evidence type="ECO:0000259" key="8">
    <source>
        <dbReference type="Pfam" id="PF04116"/>
    </source>
</evidence>
<gene>
    <name evidence="9" type="ORF">ACFX5F_05350</name>
</gene>
<feature type="transmembrane region" description="Helical" evidence="7">
    <location>
        <begin position="389"/>
        <end position="409"/>
    </location>
</feature>
<evidence type="ECO:0000256" key="7">
    <source>
        <dbReference type="SAM" id="Phobius"/>
    </source>
</evidence>
<keyword evidence="10" id="KW-1185">Reference proteome</keyword>
<feature type="domain" description="Fatty acid hydroxylase" evidence="8">
    <location>
        <begin position="84"/>
        <end position="217"/>
    </location>
</feature>
<dbReference type="InterPro" id="IPR006694">
    <property type="entry name" value="Fatty_acid_hydroxylase"/>
</dbReference>
<comment type="caution">
    <text evidence="9">The sequence shown here is derived from an EMBL/GenBank/DDBJ whole genome shotgun (WGS) entry which is preliminary data.</text>
</comment>
<name>A0ABW6I2Y7_9FLAO</name>
<dbReference type="PANTHER" id="PTHR21624">
    <property type="entry name" value="STEROL DESATURASE-RELATED PROTEIN"/>
    <property type="match status" value="1"/>
</dbReference>